<reference evidence="1" key="2">
    <citation type="submission" date="2022-06" db="UniProtKB">
        <authorList>
            <consortium name="EnsemblMetazoa"/>
        </authorList>
    </citation>
    <scope>IDENTIFICATION</scope>
    <source>
        <strain evidence="1">PS312</strain>
    </source>
</reference>
<evidence type="ECO:0000313" key="2">
    <source>
        <dbReference type="Proteomes" id="UP000005239"/>
    </source>
</evidence>
<name>A0A2A6B6C0_PRIPA</name>
<evidence type="ECO:0000313" key="1">
    <source>
        <dbReference type="EnsemblMetazoa" id="PPA21310.1"/>
    </source>
</evidence>
<dbReference type="OrthoDB" id="433474at2759"/>
<keyword evidence="2" id="KW-1185">Reference proteome</keyword>
<reference evidence="2" key="1">
    <citation type="journal article" date="2008" name="Nat. Genet.">
        <title>The Pristionchus pacificus genome provides a unique perspective on nematode lifestyle and parasitism.</title>
        <authorList>
            <person name="Dieterich C."/>
            <person name="Clifton S.W."/>
            <person name="Schuster L.N."/>
            <person name="Chinwalla A."/>
            <person name="Delehaunty K."/>
            <person name="Dinkelacker I."/>
            <person name="Fulton L."/>
            <person name="Fulton R."/>
            <person name="Godfrey J."/>
            <person name="Minx P."/>
            <person name="Mitreva M."/>
            <person name="Roeseler W."/>
            <person name="Tian H."/>
            <person name="Witte H."/>
            <person name="Yang S.P."/>
            <person name="Wilson R.K."/>
            <person name="Sommer R.J."/>
        </authorList>
    </citation>
    <scope>NUCLEOTIDE SEQUENCE [LARGE SCALE GENOMIC DNA]</scope>
    <source>
        <strain evidence="2">PS312</strain>
    </source>
</reference>
<organism evidence="1 2">
    <name type="scientific">Pristionchus pacificus</name>
    <name type="common">Parasitic nematode worm</name>
    <dbReference type="NCBI Taxonomy" id="54126"/>
    <lineage>
        <taxon>Eukaryota</taxon>
        <taxon>Metazoa</taxon>
        <taxon>Ecdysozoa</taxon>
        <taxon>Nematoda</taxon>
        <taxon>Chromadorea</taxon>
        <taxon>Rhabditida</taxon>
        <taxon>Rhabditina</taxon>
        <taxon>Diplogasteromorpha</taxon>
        <taxon>Diplogasteroidea</taxon>
        <taxon>Neodiplogasteridae</taxon>
        <taxon>Pristionchus</taxon>
    </lineage>
</organism>
<proteinExistence type="predicted"/>
<dbReference type="EnsemblMetazoa" id="PPA21310.1">
    <property type="protein sequence ID" value="PPA21310.1"/>
    <property type="gene ID" value="WBGene00110864"/>
</dbReference>
<sequence>MFLVLLSLFLHTSSADVGVFVFHVHRGDSGSEYRKAFDEILSQVAGSNAKPDTTSEFRAFPFHFMEYAEKRIEELAYGLGKNLEGLHPYYLPLGGSSPVVISTLNSTVYGVQPMISSQMMDHILGGLYRSGFHAIEPNPARGGSIAEFAKDEEPAYLNLIIVDRTPLAHHFPDWKTKRIGLTHVRLNQYFDIYRCKTHWTDEKCEKVKTECIGRGPCSFLRTISPGTMCVLQVNKCVQLFTFPFLLVVASGSLSILSDGERFLLIPLVSTNDSTRSESPSKPDWSPCDGYDLLRCLVPQNPGSYLSLKDGFSSSEDSSTKKTPAHARLRIRPTVYSRLLKSICKEITRFKRVHQGKSVMEISKRA</sequence>
<gene>
    <name evidence="1" type="primary">WBGene00110864</name>
</gene>
<accession>A0A2A6B6C0</accession>
<protein>
    <submittedName>
        <fullName evidence="1">Uncharacterized protein</fullName>
    </submittedName>
</protein>
<dbReference type="AlphaFoldDB" id="A0A2A6B6C0"/>
<dbReference type="Proteomes" id="UP000005239">
    <property type="component" value="Unassembled WGS sequence"/>
</dbReference>
<accession>A0A8R1YF92</accession>